<evidence type="ECO:0000259" key="1">
    <source>
        <dbReference type="Pfam" id="PF03184"/>
    </source>
</evidence>
<reference evidence="2" key="1">
    <citation type="submission" date="2013-11" db="EMBL/GenBank/DDBJ databases">
        <title>Genome sequence of the fusiform rust pathogen reveals effectors for host alternation and coevolution with pine.</title>
        <authorList>
            <consortium name="DOE Joint Genome Institute"/>
            <person name="Smith K."/>
            <person name="Pendleton A."/>
            <person name="Kubisiak T."/>
            <person name="Anderson C."/>
            <person name="Salamov A."/>
            <person name="Aerts A."/>
            <person name="Riley R."/>
            <person name="Clum A."/>
            <person name="Lindquist E."/>
            <person name="Ence D."/>
            <person name="Campbell M."/>
            <person name="Kronenberg Z."/>
            <person name="Feau N."/>
            <person name="Dhillon B."/>
            <person name="Hamelin R."/>
            <person name="Burleigh J."/>
            <person name="Smith J."/>
            <person name="Yandell M."/>
            <person name="Nelson C."/>
            <person name="Grigoriev I."/>
            <person name="Davis J."/>
        </authorList>
    </citation>
    <scope>NUCLEOTIDE SEQUENCE</scope>
    <source>
        <strain evidence="2">G11</strain>
    </source>
</reference>
<keyword evidence="3" id="KW-1185">Reference proteome</keyword>
<evidence type="ECO:0000313" key="2">
    <source>
        <dbReference type="EMBL" id="KAG0151002.1"/>
    </source>
</evidence>
<dbReference type="Pfam" id="PF03184">
    <property type="entry name" value="DDE_1"/>
    <property type="match status" value="1"/>
</dbReference>
<feature type="domain" description="DDE-1" evidence="1">
    <location>
        <begin position="4"/>
        <end position="85"/>
    </location>
</feature>
<name>A0A9P6NSV4_9BASI</name>
<comment type="caution">
    <text evidence="2">The sequence shown here is derived from an EMBL/GenBank/DDBJ whole genome shotgun (WGS) entry which is preliminary data.</text>
</comment>
<feature type="non-terminal residue" evidence="2">
    <location>
        <position position="1"/>
    </location>
</feature>
<sequence>PAPLKNVRVKFFQPNMTSHLQPLNDGIIQNSKSNFKTQSVGQALHLFEDGETDPKKLFEIDQLIAINLAIKAWQAVSAAAICNCWIYMGLI</sequence>
<dbReference type="AlphaFoldDB" id="A0A9P6NSV4"/>
<dbReference type="OrthoDB" id="162969at2759"/>
<feature type="non-terminal residue" evidence="2">
    <location>
        <position position="91"/>
    </location>
</feature>
<dbReference type="GO" id="GO:0003676">
    <property type="term" value="F:nucleic acid binding"/>
    <property type="evidence" value="ECO:0007669"/>
    <property type="project" value="InterPro"/>
</dbReference>
<gene>
    <name evidence="2" type="ORF">CROQUDRAFT_33125</name>
</gene>
<evidence type="ECO:0000313" key="3">
    <source>
        <dbReference type="Proteomes" id="UP000886653"/>
    </source>
</evidence>
<dbReference type="Proteomes" id="UP000886653">
    <property type="component" value="Unassembled WGS sequence"/>
</dbReference>
<dbReference type="InterPro" id="IPR004875">
    <property type="entry name" value="DDE_SF_endonuclease_dom"/>
</dbReference>
<dbReference type="EMBL" id="MU167216">
    <property type="protein sequence ID" value="KAG0151002.1"/>
    <property type="molecule type" value="Genomic_DNA"/>
</dbReference>
<proteinExistence type="predicted"/>
<accession>A0A9P6NSV4</accession>
<protein>
    <recommendedName>
        <fullName evidence="1">DDE-1 domain-containing protein</fullName>
    </recommendedName>
</protein>
<organism evidence="2 3">
    <name type="scientific">Cronartium quercuum f. sp. fusiforme G11</name>
    <dbReference type="NCBI Taxonomy" id="708437"/>
    <lineage>
        <taxon>Eukaryota</taxon>
        <taxon>Fungi</taxon>
        <taxon>Dikarya</taxon>
        <taxon>Basidiomycota</taxon>
        <taxon>Pucciniomycotina</taxon>
        <taxon>Pucciniomycetes</taxon>
        <taxon>Pucciniales</taxon>
        <taxon>Coleosporiaceae</taxon>
        <taxon>Cronartium</taxon>
    </lineage>
</organism>